<name>A0A2P2PUK7_RHIMU</name>
<feature type="transmembrane region" description="Helical" evidence="2">
    <location>
        <begin position="27"/>
        <end position="52"/>
    </location>
</feature>
<dbReference type="EMBL" id="GGEC01077940">
    <property type="protein sequence ID" value="MBX58424.1"/>
    <property type="molecule type" value="Transcribed_RNA"/>
</dbReference>
<dbReference type="AlphaFoldDB" id="A0A2P2PUK7"/>
<evidence type="ECO:0000256" key="1">
    <source>
        <dbReference type="SAM" id="MobiDB-lite"/>
    </source>
</evidence>
<proteinExistence type="predicted"/>
<keyword evidence="2" id="KW-0812">Transmembrane</keyword>
<protein>
    <submittedName>
        <fullName evidence="3">Ubiquitin extension protein</fullName>
    </submittedName>
</protein>
<keyword evidence="2" id="KW-1133">Transmembrane helix</keyword>
<sequence length="55" mass="5900">MIPARFIGLGRSAPTPSAGPAPSWPTISIGTIAASVALLMFTIKLMAIRLFYFNY</sequence>
<evidence type="ECO:0000313" key="3">
    <source>
        <dbReference type="EMBL" id="MBX58424.1"/>
    </source>
</evidence>
<reference evidence="3" key="1">
    <citation type="submission" date="2018-02" db="EMBL/GenBank/DDBJ databases">
        <title>Rhizophora mucronata_Transcriptome.</title>
        <authorList>
            <person name="Meera S.P."/>
            <person name="Sreeshan A."/>
            <person name="Augustine A."/>
        </authorList>
    </citation>
    <scope>NUCLEOTIDE SEQUENCE</scope>
    <source>
        <tissue evidence="3">Leaf</tissue>
    </source>
</reference>
<accession>A0A2P2PUK7</accession>
<keyword evidence="2" id="KW-0472">Membrane</keyword>
<evidence type="ECO:0000256" key="2">
    <source>
        <dbReference type="SAM" id="Phobius"/>
    </source>
</evidence>
<feature type="region of interest" description="Disordered" evidence="1">
    <location>
        <begin position="1"/>
        <end position="22"/>
    </location>
</feature>
<organism evidence="3">
    <name type="scientific">Rhizophora mucronata</name>
    <name type="common">Asiatic mangrove</name>
    <dbReference type="NCBI Taxonomy" id="61149"/>
    <lineage>
        <taxon>Eukaryota</taxon>
        <taxon>Viridiplantae</taxon>
        <taxon>Streptophyta</taxon>
        <taxon>Embryophyta</taxon>
        <taxon>Tracheophyta</taxon>
        <taxon>Spermatophyta</taxon>
        <taxon>Magnoliopsida</taxon>
        <taxon>eudicotyledons</taxon>
        <taxon>Gunneridae</taxon>
        <taxon>Pentapetalae</taxon>
        <taxon>rosids</taxon>
        <taxon>fabids</taxon>
        <taxon>Malpighiales</taxon>
        <taxon>Rhizophoraceae</taxon>
        <taxon>Rhizophora</taxon>
    </lineage>
</organism>